<reference evidence="1 2" key="1">
    <citation type="submission" date="2018-11" db="EMBL/GenBank/DDBJ databases">
        <authorList>
            <person name="Zhou Z."/>
            <person name="Wang G."/>
        </authorList>
    </citation>
    <scope>NUCLEOTIDE SEQUENCE [LARGE SCALE GENOMIC DNA]</scope>
    <source>
        <strain evidence="1 2">KCTC42998</strain>
    </source>
</reference>
<proteinExistence type="predicted"/>
<sequence length="237" mass="27060">MPAIIPNYLDPQKVFPDEPGTGPISGKMFYEWIEEFARRRREWTTIPDVNLSKDRLKYFFNAVTFYTILKAERLSRIVLFFSCKPKTEQHEELTIYACGVDTSCQIITDIYKGRPSVSGDPDMLDDTIGFDELKKGQINWISRNLCTGAAGFIDPYNEFNGYAHSPDYLKKTFFEMDKPDPAYKKAAVYLGVDTREEPRNTVVFIGVFKDDREDLPPKTLILLDPVDNGAQCCPIPG</sequence>
<evidence type="ECO:0000313" key="1">
    <source>
        <dbReference type="EMBL" id="RRB15072.1"/>
    </source>
</evidence>
<protein>
    <submittedName>
        <fullName evidence="1">Uncharacterized protein</fullName>
    </submittedName>
</protein>
<name>A0A3P1CP35_9BACT</name>
<dbReference type="AlphaFoldDB" id="A0A3P1CP35"/>
<keyword evidence="2" id="KW-1185">Reference proteome</keyword>
<gene>
    <name evidence="1" type="ORF">EHT87_10995</name>
</gene>
<dbReference type="RefSeq" id="WP_124906674.1">
    <property type="nucleotide sequence ID" value="NZ_RQJP01000002.1"/>
</dbReference>
<dbReference type="EMBL" id="RQJP01000002">
    <property type="protein sequence ID" value="RRB15072.1"/>
    <property type="molecule type" value="Genomic_DNA"/>
</dbReference>
<dbReference type="Proteomes" id="UP000274271">
    <property type="component" value="Unassembled WGS sequence"/>
</dbReference>
<accession>A0A3P1CP35</accession>
<organism evidence="1 2">
    <name type="scientific">Larkinella knui</name>
    <dbReference type="NCBI Taxonomy" id="2025310"/>
    <lineage>
        <taxon>Bacteria</taxon>
        <taxon>Pseudomonadati</taxon>
        <taxon>Bacteroidota</taxon>
        <taxon>Cytophagia</taxon>
        <taxon>Cytophagales</taxon>
        <taxon>Spirosomataceae</taxon>
        <taxon>Larkinella</taxon>
    </lineage>
</organism>
<comment type="caution">
    <text evidence="1">The sequence shown here is derived from an EMBL/GenBank/DDBJ whole genome shotgun (WGS) entry which is preliminary data.</text>
</comment>
<evidence type="ECO:0000313" key="2">
    <source>
        <dbReference type="Proteomes" id="UP000274271"/>
    </source>
</evidence>